<organism evidence="11 12">
    <name type="scientific">Sungkyunkwania multivorans</name>
    <dbReference type="NCBI Taxonomy" id="1173618"/>
    <lineage>
        <taxon>Bacteria</taxon>
        <taxon>Pseudomonadati</taxon>
        <taxon>Bacteroidota</taxon>
        <taxon>Flavobacteriia</taxon>
        <taxon>Flavobacteriales</taxon>
        <taxon>Flavobacteriaceae</taxon>
        <taxon>Sungkyunkwania</taxon>
    </lineage>
</organism>
<dbReference type="InterPro" id="IPR042199">
    <property type="entry name" value="AsparK_Bifunc_asparK/hSer_DH"/>
</dbReference>
<dbReference type="Proteomes" id="UP001596978">
    <property type="component" value="Unassembled WGS sequence"/>
</dbReference>
<dbReference type="PANTHER" id="PTHR21499">
    <property type="entry name" value="ASPARTATE KINASE"/>
    <property type="match status" value="1"/>
</dbReference>
<comment type="pathway">
    <text evidence="9">Amino-acid biosynthesis; L-threonine biosynthesis; L-threonine from L-aspartate: step 1/5.</text>
</comment>
<evidence type="ECO:0000256" key="2">
    <source>
        <dbReference type="ARBA" id="ARBA00010122"/>
    </source>
</evidence>
<dbReference type="InterPro" id="IPR036393">
    <property type="entry name" value="AceGlu_kinase-like_sf"/>
</dbReference>
<keyword evidence="6" id="KW-0067">ATP-binding</keyword>
<dbReference type="Gene3D" id="3.30.70.260">
    <property type="match status" value="1"/>
</dbReference>
<evidence type="ECO:0000313" key="12">
    <source>
        <dbReference type="Proteomes" id="UP001596978"/>
    </source>
</evidence>
<dbReference type="InterPro" id="IPR001341">
    <property type="entry name" value="Asp_kinase"/>
</dbReference>
<proteinExistence type="inferred from homology"/>
<accession>A0ABW3CWQ4</accession>
<protein>
    <recommendedName>
        <fullName evidence="8">Aspartokinase</fullName>
        <ecNumber evidence="8">2.7.2.4</ecNumber>
    </recommendedName>
</protein>
<keyword evidence="5 8" id="KW-0418">Kinase</keyword>
<reference evidence="12" key="1">
    <citation type="journal article" date="2019" name="Int. J. Syst. Evol. Microbiol.">
        <title>The Global Catalogue of Microorganisms (GCM) 10K type strain sequencing project: providing services to taxonomists for standard genome sequencing and annotation.</title>
        <authorList>
            <consortium name="The Broad Institute Genomics Platform"/>
            <consortium name="The Broad Institute Genome Sequencing Center for Infectious Disease"/>
            <person name="Wu L."/>
            <person name="Ma J."/>
        </authorList>
    </citation>
    <scope>NUCLEOTIDE SEQUENCE [LARGE SCALE GENOMIC DNA]</scope>
    <source>
        <strain evidence="12">CCUG 62952</strain>
    </source>
</reference>
<keyword evidence="12" id="KW-1185">Reference proteome</keyword>
<dbReference type="Pfam" id="PF00696">
    <property type="entry name" value="AA_kinase"/>
    <property type="match status" value="1"/>
</dbReference>
<dbReference type="SUPFAM" id="SSF55021">
    <property type="entry name" value="ACT-like"/>
    <property type="match status" value="1"/>
</dbReference>
<evidence type="ECO:0000313" key="11">
    <source>
        <dbReference type="EMBL" id="MFD0861121.1"/>
    </source>
</evidence>
<evidence type="ECO:0000259" key="10">
    <source>
        <dbReference type="Pfam" id="PF00696"/>
    </source>
</evidence>
<dbReference type="InterPro" id="IPR045865">
    <property type="entry name" value="ACT-like_dom_sf"/>
</dbReference>
<comment type="similarity">
    <text evidence="2 8">Belongs to the aspartokinase family.</text>
</comment>
<dbReference type="EMBL" id="JBHTJH010000003">
    <property type="protein sequence ID" value="MFD0861121.1"/>
    <property type="molecule type" value="Genomic_DNA"/>
</dbReference>
<evidence type="ECO:0000256" key="7">
    <source>
        <dbReference type="ARBA" id="ARBA00047872"/>
    </source>
</evidence>
<dbReference type="InterPro" id="IPR005260">
    <property type="entry name" value="Asp_kin_monofn"/>
</dbReference>
<comment type="caution">
    <text evidence="11">The sequence shown here is derived from an EMBL/GenBank/DDBJ whole genome shotgun (WGS) entry which is preliminary data.</text>
</comment>
<evidence type="ECO:0000256" key="8">
    <source>
        <dbReference type="RuleBase" id="RU003448"/>
    </source>
</evidence>
<evidence type="ECO:0000256" key="5">
    <source>
        <dbReference type="ARBA" id="ARBA00022777"/>
    </source>
</evidence>
<evidence type="ECO:0000256" key="4">
    <source>
        <dbReference type="ARBA" id="ARBA00022741"/>
    </source>
</evidence>
<dbReference type="PIRSF" id="PIRSF000726">
    <property type="entry name" value="Asp_kin"/>
    <property type="match status" value="1"/>
</dbReference>
<evidence type="ECO:0000256" key="6">
    <source>
        <dbReference type="ARBA" id="ARBA00022840"/>
    </source>
</evidence>
<evidence type="ECO:0000256" key="3">
    <source>
        <dbReference type="ARBA" id="ARBA00022679"/>
    </source>
</evidence>
<dbReference type="SUPFAM" id="SSF53633">
    <property type="entry name" value="Carbamate kinase-like"/>
    <property type="match status" value="1"/>
</dbReference>
<dbReference type="RefSeq" id="WP_386403544.1">
    <property type="nucleotide sequence ID" value="NZ_JBHTJH010000003.1"/>
</dbReference>
<evidence type="ECO:0000256" key="1">
    <source>
        <dbReference type="ARBA" id="ARBA00004766"/>
    </source>
</evidence>
<dbReference type="CDD" id="cd04243">
    <property type="entry name" value="AAK_AK-HSDH-like"/>
    <property type="match status" value="1"/>
</dbReference>
<keyword evidence="9" id="KW-0028">Amino-acid biosynthesis</keyword>
<comment type="catalytic activity">
    <reaction evidence="7 8">
        <text>L-aspartate + ATP = 4-phospho-L-aspartate + ADP</text>
        <dbReference type="Rhea" id="RHEA:23776"/>
        <dbReference type="ChEBI" id="CHEBI:29991"/>
        <dbReference type="ChEBI" id="CHEBI:30616"/>
        <dbReference type="ChEBI" id="CHEBI:57535"/>
        <dbReference type="ChEBI" id="CHEBI:456216"/>
        <dbReference type="EC" id="2.7.2.4"/>
    </reaction>
</comment>
<dbReference type="PANTHER" id="PTHR21499:SF59">
    <property type="entry name" value="ASPARTOKINASE"/>
    <property type="match status" value="1"/>
</dbReference>
<dbReference type="EC" id="2.7.2.4" evidence="8"/>
<comment type="pathway">
    <text evidence="9">Amino-acid biosynthesis; L-methionine biosynthesis via de novo pathway; L-homoserine from L-aspartate: step 1/3.</text>
</comment>
<sequence length="421" mass="47702">MRIFKFGGASVKDAEGVRNVANVLQQVGHKNTLVVVSAMGKTTNAMELVVKHYFEDKAALQSSIQERIDYHHAILMELFASDGDDPKQHPIFKKVKALFEELKGFLAWNKSPKYNFVYDQVVSYGELISTTIISAYLNEIGIENQWLDVRNFIKTDSNYRDANVHWDKTQELITKNIDQQTLNITQGFLGSDENNFTTTLGREGSDYTAAIFGYCLNANSVTIWKDVPGVLNADPRYFENAQLLDQVSYREAIELAFYGASVIHPKTLQPLQRKEIPLYVKSFLHPKQNGTAVSKGTGIQPTVPCFIVKKDQVLIRLSSLDFSFIVEDNISDVFKLLADHRMKVDLIQNSAISFSVCVDNKFNRLEDLLSILKSKFKVNCIEGVSLYTIRHFDEKAISSLQNGRQVLLEQRTQETVQLVVK</sequence>
<name>A0ABW3CWQ4_9FLAO</name>
<dbReference type="InterPro" id="IPR001048">
    <property type="entry name" value="Asp/Glu/Uridylate_kinase"/>
</dbReference>
<gene>
    <name evidence="11" type="ORF">ACFQ1M_02785</name>
</gene>
<comment type="pathway">
    <text evidence="1 9">Amino-acid biosynthesis; L-lysine biosynthesis via DAP pathway; (S)-tetrahydrodipicolinate from L-aspartate: step 1/4.</text>
</comment>
<dbReference type="GO" id="GO:0004072">
    <property type="term" value="F:aspartate kinase activity"/>
    <property type="evidence" value="ECO:0007669"/>
    <property type="project" value="UniProtKB-EC"/>
</dbReference>
<keyword evidence="3 8" id="KW-0808">Transferase</keyword>
<feature type="domain" description="Aspartate/glutamate/uridylate kinase" evidence="10">
    <location>
        <begin position="3"/>
        <end position="282"/>
    </location>
</feature>
<keyword evidence="4" id="KW-0547">Nucleotide-binding</keyword>
<dbReference type="NCBIfam" id="TIGR00657">
    <property type="entry name" value="asp_kinases"/>
    <property type="match status" value="1"/>
</dbReference>
<dbReference type="Gene3D" id="3.40.1160.10">
    <property type="entry name" value="Acetylglutamate kinase-like"/>
    <property type="match status" value="1"/>
</dbReference>
<dbReference type="Gene3D" id="1.20.120.1320">
    <property type="entry name" value="Aspartokinase, catalytic domain"/>
    <property type="match status" value="1"/>
</dbReference>
<evidence type="ECO:0000256" key="9">
    <source>
        <dbReference type="RuleBase" id="RU004249"/>
    </source>
</evidence>